<dbReference type="PIRSF" id="PIRSF006281">
    <property type="entry name" value="MdoG"/>
    <property type="match status" value="1"/>
</dbReference>
<dbReference type="OrthoDB" id="9777817at2"/>
<dbReference type="Gene3D" id="2.70.98.10">
    <property type="match status" value="1"/>
</dbReference>
<comment type="subcellular location">
    <subcellularLocation>
        <location evidence="1">Periplasm</location>
    </subcellularLocation>
</comment>
<name>A0A844HQP6_9RHOB</name>
<dbReference type="EMBL" id="WMIG01000008">
    <property type="protein sequence ID" value="MTH60475.1"/>
    <property type="molecule type" value="Genomic_DNA"/>
</dbReference>
<evidence type="ECO:0000313" key="9">
    <source>
        <dbReference type="Proteomes" id="UP000449846"/>
    </source>
</evidence>
<dbReference type="AlphaFoldDB" id="A0A844HQP6"/>
<dbReference type="InterPro" id="IPR014718">
    <property type="entry name" value="GH-type_carb-bd"/>
</dbReference>
<dbReference type="GO" id="GO:0003824">
    <property type="term" value="F:catalytic activity"/>
    <property type="evidence" value="ECO:0007669"/>
    <property type="project" value="InterPro"/>
</dbReference>
<feature type="chain" id="PRO_5032390547" evidence="6">
    <location>
        <begin position="38"/>
        <end position="555"/>
    </location>
</feature>
<dbReference type="InterPro" id="IPR014756">
    <property type="entry name" value="Ig_E-set"/>
</dbReference>
<dbReference type="InterPro" id="IPR007444">
    <property type="entry name" value="Glucan_biosyn_MdoG_C"/>
</dbReference>
<dbReference type="SUPFAM" id="SSF81296">
    <property type="entry name" value="E set domains"/>
    <property type="match status" value="1"/>
</dbReference>
<evidence type="ECO:0000256" key="6">
    <source>
        <dbReference type="SAM" id="SignalP"/>
    </source>
</evidence>
<dbReference type="PANTHER" id="PTHR30504">
    <property type="entry name" value="GLUCANS BIOSYNTHESIS PROTEIN"/>
    <property type="match status" value="1"/>
</dbReference>
<protein>
    <submittedName>
        <fullName evidence="8">Glucan biosynthesis protein D</fullName>
    </submittedName>
</protein>
<proteinExistence type="inferred from homology"/>
<dbReference type="SUPFAM" id="SSF74650">
    <property type="entry name" value="Galactose mutarotase-like"/>
    <property type="match status" value="1"/>
</dbReference>
<dbReference type="FunFam" id="2.70.98.10:FF:000001">
    <property type="entry name" value="Glucans biosynthesis protein G"/>
    <property type="match status" value="1"/>
</dbReference>
<comment type="caution">
    <text evidence="8">The sequence shown here is derived from an EMBL/GenBank/DDBJ whole genome shotgun (WGS) entry which is preliminary data.</text>
</comment>
<evidence type="ECO:0000256" key="2">
    <source>
        <dbReference type="ARBA" id="ARBA00005001"/>
    </source>
</evidence>
<dbReference type="Gene3D" id="2.60.40.10">
    <property type="entry name" value="Immunoglobulins"/>
    <property type="match status" value="1"/>
</dbReference>
<evidence type="ECO:0000259" key="7">
    <source>
        <dbReference type="Pfam" id="PF04349"/>
    </source>
</evidence>
<evidence type="ECO:0000256" key="4">
    <source>
        <dbReference type="ARBA" id="ARBA00022729"/>
    </source>
</evidence>
<comment type="similarity">
    <text evidence="3">Belongs to the OpgD/OpgG family.</text>
</comment>
<sequence>MRRVTLNGVSTLRIRRPALTCAAALGLLLCQPLLPVAGGTVLADEPSFSAELGQSQPFDFASLTQRAKDMAASPYQPPVVAQPDVLEKIDYDAHWRIRFRPETTVKVGDVPLQFFHLGTYFRNPVKIGIVENGKSREITYDPRFFDIPADSPAKALTQGTGFAGFRLMNRDMQTDWISFLGASYFRTSGPSGQYGMSARGLAINSGMSEPEEFPIFKEFYLEKPKSGDADVTIYALLDSPSVAGAYRMDITNGAPGEGQKMEISSRLFFRNAVERLGIGPLTSMFWYSETNRVLAFDWRPEVHDADGLMMVMGNGEVVWRPLMNPPRVVTSSFMTENPKGFGLLQRDRRFENYEDDGVFYDKRASVWIEPKGDWGKGQVQLVEIPTDDEIYDNVVTFWNPAEKPQAGQEMDFDYNLTWKEDAPVSQPLARTVSTRIGAGGIPGHPRPKGHLKVAIDFEGGNIGELGQRDGVSPMVSVPEGVTIVQSYALPVVGTKRWRLIFDIAAEGVDTADIRAYLARDGQPLTETWLGQVHPAQFDRIRPDAGVVEATAPTAN</sequence>
<reference evidence="8 9" key="1">
    <citation type="submission" date="2019-11" db="EMBL/GenBank/DDBJ databases">
        <authorList>
            <person name="Dong K."/>
        </authorList>
    </citation>
    <scope>NUCLEOTIDE SEQUENCE [LARGE SCALE GENOMIC DNA]</scope>
    <source>
        <strain evidence="8 9">NBRC 112902</strain>
    </source>
</reference>
<accession>A0A844HQP6</accession>
<dbReference type="InterPro" id="IPR013783">
    <property type="entry name" value="Ig-like_fold"/>
</dbReference>
<keyword evidence="5" id="KW-0574">Periplasm</keyword>
<comment type="pathway">
    <text evidence="2">Glycan metabolism; osmoregulated periplasmic glucan (OPG) biosynthesis.</text>
</comment>
<dbReference type="Proteomes" id="UP000449846">
    <property type="component" value="Unassembled WGS sequence"/>
</dbReference>
<dbReference type="InterPro" id="IPR011013">
    <property type="entry name" value="Gal_mutarotase_sf_dom"/>
</dbReference>
<feature type="signal peptide" evidence="6">
    <location>
        <begin position="1"/>
        <end position="37"/>
    </location>
</feature>
<evidence type="ECO:0000313" key="8">
    <source>
        <dbReference type="EMBL" id="MTH60475.1"/>
    </source>
</evidence>
<gene>
    <name evidence="8" type="ORF">GL300_14760</name>
</gene>
<organism evidence="8 9">
    <name type="scientific">Paracoccus litorisediminis</name>
    <dbReference type="NCBI Taxonomy" id="2006130"/>
    <lineage>
        <taxon>Bacteria</taxon>
        <taxon>Pseudomonadati</taxon>
        <taxon>Pseudomonadota</taxon>
        <taxon>Alphaproteobacteria</taxon>
        <taxon>Rhodobacterales</taxon>
        <taxon>Paracoccaceae</taxon>
        <taxon>Paracoccus</taxon>
    </lineage>
</organism>
<dbReference type="Pfam" id="PF04349">
    <property type="entry name" value="MdoG"/>
    <property type="match status" value="1"/>
</dbReference>
<dbReference type="GO" id="GO:0051274">
    <property type="term" value="P:beta-glucan biosynthetic process"/>
    <property type="evidence" value="ECO:0007669"/>
    <property type="project" value="TreeGrafter"/>
</dbReference>
<evidence type="ECO:0000256" key="1">
    <source>
        <dbReference type="ARBA" id="ARBA00004418"/>
    </source>
</evidence>
<dbReference type="GO" id="GO:0030246">
    <property type="term" value="F:carbohydrate binding"/>
    <property type="evidence" value="ECO:0007669"/>
    <property type="project" value="InterPro"/>
</dbReference>
<evidence type="ECO:0000256" key="3">
    <source>
        <dbReference type="ARBA" id="ARBA00009284"/>
    </source>
</evidence>
<dbReference type="PANTHER" id="PTHR30504:SF3">
    <property type="entry name" value="GLUCANS BIOSYNTHESIS PROTEIN D"/>
    <property type="match status" value="1"/>
</dbReference>
<dbReference type="GO" id="GO:0030288">
    <property type="term" value="C:outer membrane-bounded periplasmic space"/>
    <property type="evidence" value="ECO:0007669"/>
    <property type="project" value="TreeGrafter"/>
</dbReference>
<keyword evidence="9" id="KW-1185">Reference proteome</keyword>
<keyword evidence="4 6" id="KW-0732">Signal</keyword>
<dbReference type="UniPathway" id="UPA00637"/>
<feature type="domain" description="Glucan biosynthesis periplasmic MdoG C-terminal" evidence="7">
    <location>
        <begin position="58"/>
        <end position="531"/>
    </location>
</feature>
<dbReference type="InterPro" id="IPR014438">
    <property type="entry name" value="Glucan_biosyn_MdoG/MdoD"/>
</dbReference>
<evidence type="ECO:0000256" key="5">
    <source>
        <dbReference type="ARBA" id="ARBA00022764"/>
    </source>
</evidence>